<dbReference type="CDD" id="cd06339">
    <property type="entry name" value="PBP1_YraM_LppC_lipoprotein-like"/>
    <property type="match status" value="1"/>
</dbReference>
<evidence type="ECO:0000256" key="2">
    <source>
        <dbReference type="ARBA" id="ARBA00022729"/>
    </source>
</evidence>
<reference evidence="5 6" key="1">
    <citation type="submission" date="2023-11" db="EMBL/GenBank/DDBJ databases">
        <authorList>
            <person name="Bao R."/>
        </authorList>
    </citation>
    <scope>NUCLEOTIDE SEQUENCE [LARGE SCALE GENOMIC DNA]</scope>
    <source>
        <strain evidence="5 6">PJ23</strain>
    </source>
</reference>
<organism evidence="5 6">
    <name type="scientific">Terrihabitans rhizophilus</name>
    <dbReference type="NCBI Taxonomy" id="3092662"/>
    <lineage>
        <taxon>Bacteria</taxon>
        <taxon>Pseudomonadati</taxon>
        <taxon>Pseudomonadota</taxon>
        <taxon>Alphaproteobacteria</taxon>
        <taxon>Hyphomicrobiales</taxon>
        <taxon>Terrihabitans</taxon>
    </lineage>
</organism>
<evidence type="ECO:0000256" key="3">
    <source>
        <dbReference type="ARBA" id="ARBA00022970"/>
    </source>
</evidence>
<evidence type="ECO:0000313" key="6">
    <source>
        <dbReference type="Proteomes" id="UP001274321"/>
    </source>
</evidence>
<gene>
    <name evidence="5" type="ORF">SCD90_01095</name>
</gene>
<dbReference type="Gene3D" id="3.40.50.2300">
    <property type="match status" value="2"/>
</dbReference>
<keyword evidence="3" id="KW-0813">Transport</keyword>
<feature type="domain" description="Leucine-binding protein" evidence="4">
    <location>
        <begin position="76"/>
        <end position="393"/>
    </location>
</feature>
<evidence type="ECO:0000259" key="4">
    <source>
        <dbReference type="Pfam" id="PF13458"/>
    </source>
</evidence>
<dbReference type="PANTHER" id="PTHR30483">
    <property type="entry name" value="LEUCINE-SPECIFIC-BINDING PROTEIN"/>
    <property type="match status" value="1"/>
</dbReference>
<dbReference type="RefSeq" id="WP_319842768.1">
    <property type="nucleotide sequence ID" value="NZ_JAXAFJ010000001.1"/>
</dbReference>
<proteinExistence type="inferred from homology"/>
<evidence type="ECO:0000256" key="1">
    <source>
        <dbReference type="ARBA" id="ARBA00010062"/>
    </source>
</evidence>
<evidence type="ECO:0000313" key="5">
    <source>
        <dbReference type="EMBL" id="MDX6804645.1"/>
    </source>
</evidence>
<dbReference type="PANTHER" id="PTHR30483:SF6">
    <property type="entry name" value="PERIPLASMIC BINDING PROTEIN OF ABC TRANSPORTER FOR NATURAL AMINO ACIDS"/>
    <property type="match status" value="1"/>
</dbReference>
<dbReference type="Pfam" id="PF13458">
    <property type="entry name" value="Peripla_BP_6"/>
    <property type="match status" value="1"/>
</dbReference>
<dbReference type="Proteomes" id="UP001274321">
    <property type="component" value="Unassembled WGS sequence"/>
</dbReference>
<keyword evidence="3" id="KW-0029">Amino-acid transport</keyword>
<dbReference type="InterPro" id="IPR028082">
    <property type="entry name" value="Peripla_BP_I"/>
</dbReference>
<name>A0ABU4RLU8_9HYPH</name>
<dbReference type="InterPro" id="IPR051010">
    <property type="entry name" value="BCAA_transport"/>
</dbReference>
<sequence>MIIAAPLFRTLPRLAVLAVAALGLAGCMGGSGGGPRTTAGASADSTFAAPTTAIQSEQLGAPGAPAGSATGPKAALILPLSASGNAGSAARSMKNAGEMALAELGGGNLQLIVKDDGGTPSGAAAAAQQALAEGAEIILGPLYAQGVVAAGQVARQSNIPLIAFSTDASAATTGVYLLSFLPQSDVNRIIAHAVKNGRRSFAAILPEDAYGSVVEGAFQEAVAKNGGRVVALERYASGTAKAREAAARVAQNAGTADAIFVPDEAPAIAEALQKGGMDLKRVALLGTGLWDDPSVLSSSALAGGQFAAPDTAGWRAFQQRYQAKYGEAPARTATLAYDAVSLAAALSRSESGQRYTAQALTNPSGFQGVDGIFRLKSNGLSERGLAVLQVGGGTAQVVAPAPKSFAGAAGF</sequence>
<dbReference type="SUPFAM" id="SSF53822">
    <property type="entry name" value="Periplasmic binding protein-like I"/>
    <property type="match status" value="1"/>
</dbReference>
<comment type="caution">
    <text evidence="5">The sequence shown here is derived from an EMBL/GenBank/DDBJ whole genome shotgun (WGS) entry which is preliminary data.</text>
</comment>
<accession>A0ABU4RLU8</accession>
<dbReference type="EMBL" id="JAXAFJ010000001">
    <property type="protein sequence ID" value="MDX6804645.1"/>
    <property type="molecule type" value="Genomic_DNA"/>
</dbReference>
<protein>
    <submittedName>
        <fullName evidence="5">Penicillin-binding protein activator</fullName>
    </submittedName>
</protein>
<dbReference type="InterPro" id="IPR028081">
    <property type="entry name" value="Leu-bd"/>
</dbReference>
<keyword evidence="6" id="KW-1185">Reference proteome</keyword>
<keyword evidence="2" id="KW-0732">Signal</keyword>
<comment type="similarity">
    <text evidence="1">Belongs to the leucine-binding protein family.</text>
</comment>